<sequence>MTITIRVQYKGEAARKLAADGQARGENDPPLYAQDVSRALSLFSIPPPDNTRAIWKSGFVLCNYNITRDNVRSHIL</sequence>
<organism evidence="1 2">
    <name type="scientific">Hermanssonia centrifuga</name>
    <dbReference type="NCBI Taxonomy" id="98765"/>
    <lineage>
        <taxon>Eukaryota</taxon>
        <taxon>Fungi</taxon>
        <taxon>Dikarya</taxon>
        <taxon>Basidiomycota</taxon>
        <taxon>Agaricomycotina</taxon>
        <taxon>Agaricomycetes</taxon>
        <taxon>Polyporales</taxon>
        <taxon>Meruliaceae</taxon>
        <taxon>Hermanssonia</taxon>
    </lineage>
</organism>
<gene>
    <name evidence="1" type="ORF">PHLCEN_2v6141</name>
</gene>
<dbReference type="Proteomes" id="UP000186601">
    <property type="component" value="Unassembled WGS sequence"/>
</dbReference>
<evidence type="ECO:0000313" key="2">
    <source>
        <dbReference type="Proteomes" id="UP000186601"/>
    </source>
</evidence>
<reference evidence="1 2" key="1">
    <citation type="submission" date="2018-02" db="EMBL/GenBank/DDBJ databases">
        <title>Genome sequence of the basidiomycete white-rot fungus Phlebia centrifuga.</title>
        <authorList>
            <person name="Granchi Z."/>
            <person name="Peng M."/>
            <person name="de Vries R.P."/>
            <person name="Hilden K."/>
            <person name="Makela M.R."/>
            <person name="Grigoriev I."/>
            <person name="Riley R."/>
        </authorList>
    </citation>
    <scope>NUCLEOTIDE SEQUENCE [LARGE SCALE GENOMIC DNA]</scope>
    <source>
        <strain evidence="1 2">FBCC195</strain>
    </source>
</reference>
<comment type="caution">
    <text evidence="1">The sequence shown here is derived from an EMBL/GenBank/DDBJ whole genome shotgun (WGS) entry which is preliminary data.</text>
</comment>
<evidence type="ECO:0000313" key="1">
    <source>
        <dbReference type="EMBL" id="PSR82071.1"/>
    </source>
</evidence>
<protein>
    <submittedName>
        <fullName evidence="1">Uncharacterized protein</fullName>
    </submittedName>
</protein>
<keyword evidence="2" id="KW-1185">Reference proteome</keyword>
<dbReference type="OrthoDB" id="3070390at2759"/>
<dbReference type="AlphaFoldDB" id="A0A2R6P089"/>
<proteinExistence type="predicted"/>
<dbReference type="EMBL" id="MLYV02000600">
    <property type="protein sequence ID" value="PSR82071.1"/>
    <property type="molecule type" value="Genomic_DNA"/>
</dbReference>
<accession>A0A2R6P089</accession>
<name>A0A2R6P089_9APHY</name>